<organism evidence="1">
    <name type="scientific">marine sediment metagenome</name>
    <dbReference type="NCBI Taxonomy" id="412755"/>
    <lineage>
        <taxon>unclassified sequences</taxon>
        <taxon>metagenomes</taxon>
        <taxon>ecological metagenomes</taxon>
    </lineage>
</organism>
<comment type="caution">
    <text evidence="1">The sequence shown here is derived from an EMBL/GenBank/DDBJ whole genome shotgun (WGS) entry which is preliminary data.</text>
</comment>
<dbReference type="AlphaFoldDB" id="A0A0F9DDL7"/>
<evidence type="ECO:0000313" key="1">
    <source>
        <dbReference type="EMBL" id="KKL59828.1"/>
    </source>
</evidence>
<sequence length="81" mass="9150">KYPPDPSISTLLALGVRATTDGMKVHAIVNVKKGKVAEAMNLITTQYQEWAMKIEGYRYEIEIFMDVAEAYKVLNMEAPEQ</sequence>
<reference evidence="1" key="1">
    <citation type="journal article" date="2015" name="Nature">
        <title>Complex archaea that bridge the gap between prokaryotes and eukaryotes.</title>
        <authorList>
            <person name="Spang A."/>
            <person name="Saw J.H."/>
            <person name="Jorgensen S.L."/>
            <person name="Zaremba-Niedzwiedzka K."/>
            <person name="Martijn J."/>
            <person name="Lind A.E."/>
            <person name="van Eijk R."/>
            <person name="Schleper C."/>
            <person name="Guy L."/>
            <person name="Ettema T.J."/>
        </authorList>
    </citation>
    <scope>NUCLEOTIDE SEQUENCE</scope>
</reference>
<accession>A0A0F9DDL7</accession>
<name>A0A0F9DDL7_9ZZZZ</name>
<protein>
    <submittedName>
        <fullName evidence="1">Uncharacterized protein</fullName>
    </submittedName>
</protein>
<feature type="non-terminal residue" evidence="1">
    <location>
        <position position="1"/>
    </location>
</feature>
<gene>
    <name evidence="1" type="ORF">LCGC14_2211380</name>
</gene>
<proteinExistence type="predicted"/>
<dbReference type="EMBL" id="LAZR01029354">
    <property type="protein sequence ID" value="KKL59828.1"/>
    <property type="molecule type" value="Genomic_DNA"/>
</dbReference>